<dbReference type="GO" id="GO:0030313">
    <property type="term" value="C:cell envelope"/>
    <property type="evidence" value="ECO:0007669"/>
    <property type="project" value="UniProtKB-SubCell"/>
</dbReference>
<dbReference type="GO" id="GO:0046872">
    <property type="term" value="F:metal ion binding"/>
    <property type="evidence" value="ECO:0007669"/>
    <property type="project" value="UniProtKB-KW"/>
</dbReference>
<protein>
    <submittedName>
        <fullName evidence="5">Metal ABC transporter substrate-binding protein</fullName>
    </submittedName>
</protein>
<evidence type="ECO:0000313" key="6">
    <source>
        <dbReference type="Proteomes" id="UP000245080"/>
    </source>
</evidence>
<dbReference type="InterPro" id="IPR050492">
    <property type="entry name" value="Bact_metal-bind_prot9"/>
</dbReference>
<dbReference type="AlphaFoldDB" id="A0A2V1MW64"/>
<dbReference type="PANTHER" id="PTHR42953">
    <property type="entry name" value="HIGH-AFFINITY ZINC UPTAKE SYSTEM PROTEIN ZNUA-RELATED"/>
    <property type="match status" value="1"/>
</dbReference>
<evidence type="ECO:0000256" key="3">
    <source>
        <dbReference type="ARBA" id="ARBA00022723"/>
    </source>
</evidence>
<dbReference type="Pfam" id="PF01297">
    <property type="entry name" value="ZnuA"/>
    <property type="match status" value="1"/>
</dbReference>
<dbReference type="SUPFAM" id="SSF53807">
    <property type="entry name" value="Helical backbone' metal receptor"/>
    <property type="match status" value="1"/>
</dbReference>
<dbReference type="InterPro" id="IPR006127">
    <property type="entry name" value="ZnuA-like"/>
</dbReference>
<evidence type="ECO:0000256" key="2">
    <source>
        <dbReference type="ARBA" id="ARBA00022448"/>
    </source>
</evidence>
<evidence type="ECO:0000313" key="5">
    <source>
        <dbReference type="EMBL" id="PWF99326.1"/>
    </source>
</evidence>
<keyword evidence="4" id="KW-0732">Signal</keyword>
<dbReference type="EMBL" id="QCXQ01000007">
    <property type="protein sequence ID" value="PWF99326.1"/>
    <property type="molecule type" value="Genomic_DNA"/>
</dbReference>
<proteinExistence type="predicted"/>
<dbReference type="Gene3D" id="3.40.50.1980">
    <property type="entry name" value="Nitrogenase molybdenum iron protein domain"/>
    <property type="match status" value="2"/>
</dbReference>
<dbReference type="Proteomes" id="UP000245080">
    <property type="component" value="Unassembled WGS sequence"/>
</dbReference>
<dbReference type="PANTHER" id="PTHR42953:SF1">
    <property type="entry name" value="METAL-BINDING PROTEIN HI_0362-RELATED"/>
    <property type="match status" value="1"/>
</dbReference>
<dbReference type="GO" id="GO:0030001">
    <property type="term" value="P:metal ion transport"/>
    <property type="evidence" value="ECO:0007669"/>
    <property type="project" value="InterPro"/>
</dbReference>
<sequence length="315" mass="34679">MRDWTEWGMRKRQLHFLTVSAVVLTVIFLGAVLTGCQQAAPTVTNGKKIHVATSLDFYGEAAKAVVGPYGDVTSIINSPSVDPDSYEPDTQSAKTVAKANVIVQNGLGYDSWMNRLVKANDKPEDDVITVGSLLGHHTGDNPHIWYAPEMMPKLVNQLVKQYSQLDPQHAAAFRRQGNAYLAKLTPVTTLQKSLRAKAANQRIATSEPVANYALTALGYQIVDPHYEKAIEEGADPTPADIKQVRGLISTHQIQFFVNNTQNTGASVTQLVQLANRSKTPVLRVTETLPKGKTYETWMLGMYRQIQKIQQQGGAH</sequence>
<evidence type="ECO:0000256" key="1">
    <source>
        <dbReference type="ARBA" id="ARBA00004196"/>
    </source>
</evidence>
<dbReference type="OrthoDB" id="9810636at2"/>
<evidence type="ECO:0000256" key="4">
    <source>
        <dbReference type="ARBA" id="ARBA00022729"/>
    </source>
</evidence>
<comment type="caution">
    <text evidence="5">The sequence shown here is derived from an EMBL/GenBank/DDBJ whole genome shotgun (WGS) entry which is preliminary data.</text>
</comment>
<comment type="subcellular location">
    <subcellularLocation>
        <location evidence="1">Cell envelope</location>
    </subcellularLocation>
</comment>
<keyword evidence="2" id="KW-0813">Transport</keyword>
<name>A0A2V1MW64_9LACO</name>
<reference evidence="5 6" key="1">
    <citation type="journal article" date="2018" name="Int. J. Syst. Evol. Microbiol.">
        <title>Lactobacillus bambusae sp. nov., isolated from a traditional fermented Ma-bamboo shoots of Taiwan.</title>
        <authorList>
            <person name="Wang L.-T."/>
        </authorList>
    </citation>
    <scope>NUCLEOTIDE SEQUENCE [LARGE SCALE GENOMIC DNA]</scope>
    <source>
        <strain evidence="5 6">BS-W1</strain>
    </source>
</reference>
<organism evidence="5 6">
    <name type="scientific">Levilactobacillus bambusae</name>
    <dbReference type="NCBI Taxonomy" id="2024736"/>
    <lineage>
        <taxon>Bacteria</taxon>
        <taxon>Bacillati</taxon>
        <taxon>Bacillota</taxon>
        <taxon>Bacilli</taxon>
        <taxon>Lactobacillales</taxon>
        <taxon>Lactobacillaceae</taxon>
        <taxon>Levilactobacillus</taxon>
    </lineage>
</organism>
<keyword evidence="3" id="KW-0479">Metal-binding</keyword>
<accession>A0A2V1MW64</accession>
<keyword evidence="6" id="KW-1185">Reference proteome</keyword>
<gene>
    <name evidence="5" type="ORF">DCM90_09470</name>
</gene>